<dbReference type="InterPro" id="IPR013099">
    <property type="entry name" value="K_chnl_dom"/>
</dbReference>
<keyword evidence="2" id="KW-0813">Transport</keyword>
<evidence type="ECO:0000256" key="2">
    <source>
        <dbReference type="ARBA" id="ARBA00022448"/>
    </source>
</evidence>
<protein>
    <recommendedName>
        <fullName evidence="10">Calmodulin-binding domain-containing protein</fullName>
    </recommendedName>
</protein>
<dbReference type="GO" id="GO:0016286">
    <property type="term" value="F:small conductance calcium-activated potassium channel activity"/>
    <property type="evidence" value="ECO:0007669"/>
    <property type="project" value="InterPro"/>
</dbReference>
<name>A0AA85EVV7_9TREM</name>
<evidence type="ECO:0000256" key="1">
    <source>
        <dbReference type="ARBA" id="ARBA00004141"/>
    </source>
</evidence>
<keyword evidence="11" id="KW-1185">Reference proteome</keyword>
<organism evidence="11 12">
    <name type="scientific">Schistosoma rodhaini</name>
    <dbReference type="NCBI Taxonomy" id="6188"/>
    <lineage>
        <taxon>Eukaryota</taxon>
        <taxon>Metazoa</taxon>
        <taxon>Spiralia</taxon>
        <taxon>Lophotrochozoa</taxon>
        <taxon>Platyhelminthes</taxon>
        <taxon>Trematoda</taxon>
        <taxon>Digenea</taxon>
        <taxon>Strigeidida</taxon>
        <taxon>Schistosomatoidea</taxon>
        <taxon>Schistosomatidae</taxon>
        <taxon>Schistosoma</taxon>
    </lineage>
</organism>
<dbReference type="GO" id="GO:0016020">
    <property type="term" value="C:membrane"/>
    <property type="evidence" value="ECO:0007669"/>
    <property type="project" value="UniProtKB-SubCell"/>
</dbReference>
<dbReference type="FunFam" id="1.10.287.70:FF:000022">
    <property type="entry name" value="Small conductance calcium-activated potassium channel, isoform O"/>
    <property type="match status" value="1"/>
</dbReference>
<feature type="compositionally biased region" description="Basic and acidic residues" evidence="8">
    <location>
        <begin position="758"/>
        <end position="767"/>
    </location>
</feature>
<evidence type="ECO:0000256" key="6">
    <source>
        <dbReference type="ARBA" id="ARBA00023136"/>
    </source>
</evidence>
<accession>A0AA85EVV7</accession>
<feature type="region of interest" description="Disordered" evidence="8">
    <location>
        <begin position="961"/>
        <end position="984"/>
    </location>
</feature>
<dbReference type="InterPro" id="IPR004178">
    <property type="entry name" value="CaM-bd_dom"/>
</dbReference>
<feature type="transmembrane region" description="Helical" evidence="9">
    <location>
        <begin position="1623"/>
        <end position="1644"/>
    </location>
</feature>
<dbReference type="WBParaSite" id="SRDH1_26570.1">
    <property type="protein sequence ID" value="SRDH1_26570.1"/>
    <property type="gene ID" value="SRDH1_26570"/>
</dbReference>
<feature type="transmembrane region" description="Helical" evidence="9">
    <location>
        <begin position="1341"/>
        <end position="1363"/>
    </location>
</feature>
<dbReference type="SMART" id="SM01053">
    <property type="entry name" value="CaMBD"/>
    <property type="match status" value="1"/>
</dbReference>
<proteinExistence type="predicted"/>
<dbReference type="Proteomes" id="UP000050792">
    <property type="component" value="Unassembled WGS sequence"/>
</dbReference>
<keyword evidence="7" id="KW-0407">Ion channel</keyword>
<reference evidence="11" key="1">
    <citation type="submission" date="2022-06" db="EMBL/GenBank/DDBJ databases">
        <authorList>
            <person name="Berger JAMES D."/>
            <person name="Berger JAMES D."/>
        </authorList>
    </citation>
    <scope>NUCLEOTIDE SEQUENCE [LARGE SCALE GENOMIC DNA]</scope>
</reference>
<keyword evidence="3 9" id="KW-0812">Transmembrane</keyword>
<dbReference type="PRINTS" id="PR01451">
    <property type="entry name" value="SKCHANNEL"/>
</dbReference>
<feature type="domain" description="Calmodulin-binding" evidence="10">
    <location>
        <begin position="1662"/>
        <end position="1738"/>
    </location>
</feature>
<feature type="compositionally biased region" description="Low complexity" evidence="8">
    <location>
        <begin position="276"/>
        <end position="292"/>
    </location>
</feature>
<dbReference type="InterPro" id="IPR036122">
    <property type="entry name" value="CaM-bd_dom_sf"/>
</dbReference>
<feature type="region of interest" description="Disordered" evidence="8">
    <location>
        <begin position="830"/>
        <end position="874"/>
    </location>
</feature>
<dbReference type="Gene3D" id="1.10.287.70">
    <property type="match status" value="2"/>
</dbReference>
<keyword evidence="6 9" id="KW-0472">Membrane</keyword>
<evidence type="ECO:0000259" key="10">
    <source>
        <dbReference type="SMART" id="SM01053"/>
    </source>
</evidence>
<feature type="compositionally biased region" description="Polar residues" evidence="8">
    <location>
        <begin position="961"/>
        <end position="981"/>
    </location>
</feature>
<dbReference type="SUPFAM" id="SSF81324">
    <property type="entry name" value="Voltage-gated potassium channels"/>
    <property type="match status" value="1"/>
</dbReference>
<dbReference type="GO" id="GO:0005516">
    <property type="term" value="F:calmodulin binding"/>
    <property type="evidence" value="ECO:0007669"/>
    <property type="project" value="InterPro"/>
</dbReference>
<feature type="region of interest" description="Disordered" evidence="8">
    <location>
        <begin position="750"/>
        <end position="771"/>
    </location>
</feature>
<evidence type="ECO:0000256" key="9">
    <source>
        <dbReference type="SAM" id="Phobius"/>
    </source>
</evidence>
<comment type="subcellular location">
    <subcellularLocation>
        <location evidence="1">Membrane</location>
        <topology evidence="1">Multi-pass membrane protein</topology>
    </subcellularLocation>
</comment>
<feature type="region of interest" description="Disordered" evidence="8">
    <location>
        <begin position="652"/>
        <end position="702"/>
    </location>
</feature>
<feature type="transmembrane region" description="Helical" evidence="9">
    <location>
        <begin position="1593"/>
        <end position="1611"/>
    </location>
</feature>
<dbReference type="SUPFAM" id="SSF81327">
    <property type="entry name" value="Small-conductance potassium channel"/>
    <property type="match status" value="1"/>
</dbReference>
<sequence>MHNYQTYSKEIPHSTTCTPQLKTNTNSIATTTTTNTTITSTVTTEATTAASINTTIDSSISTSSYIITSNAVTGYKNKIDLKSTGEVDPTYSSSTLNDISVLPNCINTTSSTTHPTTAITDSNKNELSTFCLIPNPTNIYTTVSTDNSTIDDPVTSSQLTNLNSSHQFNQSTSKIISEHSELNLLKPNRPSLIRRKANVSESDAFDIVTSVKSITTNTTNTSSNKSSTAYTRNPIMETNNLINKNNSMEEENQQPILSPVNKIESTKSDGNKVKASNTCSSSTYTSQSSTTSPLDHHLFLDSLDNKIKDNNNKRKPKDIETSNSGIEYKTIVKSASISPTKKNCLKHQISQPLNSRNRTSRKMSSSFYSNSDTSFLSMLAASRPSAAKGLLGVASAALAAARAGTFINNPISTTNEAIHKIDTSRNSRSVERNQQQMNLGLCCCQYRCCPYKYNHDDYHQNHPFHPHDQQSKVINSPLSRLNWLNEQLSFLGYRSRRYSDPALNVTDEKMDMAYIKLLIYLSQKSFVGDDYDMNKNNNQFYCPFEPSQAIDDIHQMNRKASLYDPMTIPIKTDDYFLNELTDLNSTIYSSLMDLNKPDILSPSDSNVSEIGKCNSTILLNRDLPYNDLLEKKNNPNICRYYTPNVIQQYPDNSQQHQSYQDEKSNQYTSQLQKNDEKEVNSGTSKGISHRGISDVPTVIHPNIPATHATKSKRTGLDAIGLDFMRANGARPGLIQLRHVKEFKAAKELENQCQQQTSRKQENQETKTKIKHSNISKYPCTLGIFPVRSSSGSSGGLVGTNQPSPFHHLISGGVLGATVLTLAAKDNRSAKELREIQKHQQSTAPQLEKNTTSQVKEQLNSEENSNDKPWNQQHNNKNNQALLDEYHHECNCSNLVIDPSAVEQVMYNHDIPIDSIKWNRLNLSSDTSNTSKTSQPVSEIHLHKHNHHYDKLRYQLARSATVTSSSPMTKHSQLETNDNGNPGETDMIRLQETLSVPGLLRQWTDDSDYTDDYSLYKRQNSFETNDRPLSHDSSNMSLHTHSANIYNETLFKQYDTLNENQSGRINQDNNLRLGNINVKFLSKQPSLDRNDVKNVQFNKELNDENRANSVTNYLNTCPTSHLNSGCHSRIKRLRENFEKTRSSTYTWKPTWNMGGLLESRTDEEQPLATTRISGSDSRVFQTPDALPTIVDKNTKITAENVPQISIEENEDTGKSVKISGIKEQERFSPPTLDLQIADKHDNTDDIHKTPLISPLINIESEVEETADDSERSIMQRRRDAMNNQHQQRTIKNVGYRLGKRKRLFEKRCRISDFSLSFAVFGILVMLIETELIFAGVYEKDSIYSFITKTCISISTCILLGLILAYHVYVIKIFSCDDSIEDWRMAVDCNRIFQMTLEVLVCIIHPFPGSYLIEFPVSSALVGPGTEIYSPVYHSQQTTKSLTLHNITRMTTRQTTNRTVNFRPFSGLSTFPTPITSTSTMSISSSPTLSTFSSFDNVQSHSIKIVSIDLILSVPMFFRLYLLFRVMLLHSKLFTDAGSRSIGAMNKVNFDTRFIFKTLMTMCPGKLLLGFILCLWIVYSWTLRACESFYDTENGSLLNSMWLIAVTFLSIGYGDIVPHTYCGRVIALATGVMGSGCTALVVAVFARKLELSKAEKHVIHFMMENQLNKKVKNYAANVLRETWLIYKYTKLVKRVDASKVRTHQRKFLRAIHGLRRMKLDQRKVQDSANTLVDLAKTQTNIYEIVTDLRMEQGCLQHRMETLESSLIKVQEQLRALPGLIRTVIIQQHLAYQKLVTTTTPVTISSMNQPMTLKLEEHKS</sequence>
<feature type="transmembrane region" description="Helical" evidence="9">
    <location>
        <begin position="1565"/>
        <end position="1581"/>
    </location>
</feature>
<reference evidence="12" key="2">
    <citation type="submission" date="2023-11" db="UniProtKB">
        <authorList>
            <consortium name="WormBaseParasite"/>
        </authorList>
    </citation>
    <scope>IDENTIFICATION</scope>
</reference>
<feature type="transmembrane region" description="Helical" evidence="9">
    <location>
        <begin position="1309"/>
        <end position="1335"/>
    </location>
</feature>
<evidence type="ECO:0000313" key="12">
    <source>
        <dbReference type="WBParaSite" id="SRDH1_26570.1"/>
    </source>
</evidence>
<evidence type="ECO:0000256" key="4">
    <source>
        <dbReference type="ARBA" id="ARBA00022989"/>
    </source>
</evidence>
<evidence type="ECO:0000256" key="8">
    <source>
        <dbReference type="SAM" id="MobiDB-lite"/>
    </source>
</evidence>
<keyword evidence="5" id="KW-0406">Ion transport</keyword>
<evidence type="ECO:0000256" key="7">
    <source>
        <dbReference type="ARBA" id="ARBA00023303"/>
    </source>
</evidence>
<dbReference type="Pfam" id="PF03530">
    <property type="entry name" value="SK_channel"/>
    <property type="match status" value="1"/>
</dbReference>
<keyword evidence="4 9" id="KW-1133">Transmembrane helix</keyword>
<dbReference type="Pfam" id="PF07885">
    <property type="entry name" value="Ion_trans_2"/>
    <property type="match status" value="1"/>
</dbReference>
<evidence type="ECO:0000256" key="3">
    <source>
        <dbReference type="ARBA" id="ARBA00022692"/>
    </source>
</evidence>
<dbReference type="PANTHER" id="PTHR10153">
    <property type="entry name" value="SMALL CONDUCTANCE CALCIUM-ACTIVATED POTASSIUM CHANNEL"/>
    <property type="match status" value="1"/>
</dbReference>
<feature type="compositionally biased region" description="Polar residues" evidence="8">
    <location>
        <begin position="838"/>
        <end position="874"/>
    </location>
</feature>
<evidence type="ECO:0000256" key="5">
    <source>
        <dbReference type="ARBA" id="ARBA00023065"/>
    </source>
</evidence>
<dbReference type="Pfam" id="PF02888">
    <property type="entry name" value="CaMBD"/>
    <property type="match status" value="1"/>
</dbReference>
<feature type="region of interest" description="Disordered" evidence="8">
    <location>
        <begin position="249"/>
        <end position="292"/>
    </location>
</feature>
<evidence type="ECO:0000313" key="11">
    <source>
        <dbReference type="Proteomes" id="UP000050792"/>
    </source>
</evidence>
<dbReference type="InterPro" id="IPR015449">
    <property type="entry name" value="K_chnl_Ca-activ_SK"/>
</dbReference>